<dbReference type="Pfam" id="PF00899">
    <property type="entry name" value="ThiF"/>
    <property type="match status" value="1"/>
</dbReference>
<feature type="region of interest" description="Disordered" evidence="1">
    <location>
        <begin position="481"/>
        <end position="512"/>
    </location>
</feature>
<name>A0AA36IPG7_9DINO</name>
<evidence type="ECO:0000313" key="3">
    <source>
        <dbReference type="EMBL" id="CAJ1390248.1"/>
    </source>
</evidence>
<feature type="region of interest" description="Disordered" evidence="1">
    <location>
        <begin position="642"/>
        <end position="725"/>
    </location>
</feature>
<dbReference type="PANTHER" id="PTHR10953">
    <property type="entry name" value="UBIQUITIN-ACTIVATING ENZYME E1"/>
    <property type="match status" value="1"/>
</dbReference>
<dbReference type="SUPFAM" id="SSF69572">
    <property type="entry name" value="Activating enzymes of the ubiquitin-like proteins"/>
    <property type="match status" value="1"/>
</dbReference>
<accession>A0AA36IPG7</accession>
<dbReference type="EMBL" id="CAUJNA010002035">
    <property type="protein sequence ID" value="CAJ1390248.1"/>
    <property type="molecule type" value="Genomic_DNA"/>
</dbReference>
<feature type="domain" description="THIF-type NAD/FAD binding fold" evidence="2">
    <location>
        <begin position="928"/>
        <end position="1076"/>
    </location>
</feature>
<comment type="caution">
    <text evidence="3">The sequence shown here is derived from an EMBL/GenBank/DDBJ whole genome shotgun (WGS) entry which is preliminary data.</text>
</comment>
<dbReference type="Gene3D" id="3.40.50.720">
    <property type="entry name" value="NAD(P)-binding Rossmann-like Domain"/>
    <property type="match status" value="1"/>
</dbReference>
<protein>
    <recommendedName>
        <fullName evidence="2">THIF-type NAD/FAD binding fold domain-containing protein</fullName>
    </recommendedName>
</protein>
<keyword evidence="4" id="KW-1185">Reference proteome</keyword>
<dbReference type="InterPro" id="IPR045886">
    <property type="entry name" value="ThiF/MoeB/HesA"/>
</dbReference>
<reference evidence="3" key="1">
    <citation type="submission" date="2023-08" db="EMBL/GenBank/DDBJ databases">
        <authorList>
            <person name="Chen Y."/>
            <person name="Shah S."/>
            <person name="Dougan E. K."/>
            <person name="Thang M."/>
            <person name="Chan C."/>
        </authorList>
    </citation>
    <scope>NUCLEOTIDE SEQUENCE</scope>
</reference>
<dbReference type="InterPro" id="IPR035985">
    <property type="entry name" value="Ubiquitin-activating_enz"/>
</dbReference>
<feature type="compositionally biased region" description="Basic residues" evidence="1">
    <location>
        <begin position="644"/>
        <end position="655"/>
    </location>
</feature>
<dbReference type="Proteomes" id="UP001178507">
    <property type="component" value="Unassembled WGS sequence"/>
</dbReference>
<proteinExistence type="predicted"/>
<evidence type="ECO:0000259" key="2">
    <source>
        <dbReference type="Pfam" id="PF00899"/>
    </source>
</evidence>
<sequence length="1249" mass="137341">MAEKKTFREFTSVRAFYDMNKHPHGYRYVRLLQAQEDKAAGALIGLSTGWVPATVAEDFSGDGEVLVKMHGHFDDVFEPKPVEDMHWRVHPDLIIPRTAKAASIELSLLVVRWKQYYPGTRASRSHNVLNEDMIKDVLEGAGSLKEALGKGQYEIFTVFASRGEDLDAVPSLVKKMRGKRKAAMYFLWPSQKMEKEGRVKAAALEGLMQRMEADGVKTCWPHPLPLYQDIVSKSWAARECAAPELRIPNTTEVRLSDGSAAQAIEELQALARRQGREPRSKEEYAGVAKLGYAWMGESVIPFVGEENLTRALKKLLDGAEKEAKCLVQERIENVRCEMRAFCCRDYANSEERYAIKLLNIQMKPPTHQTWDPTFRMADHRTWTDDDLARQCFGGDKKLVAKAKAAVLQLTERWMDWFRRNHSEPHVIRMDFMVSVPAPGDFEIHTCELTECGGSTCGLHVAPRTSATLNACLADGDFPEAFPKPLPPFQEERNERDRKTEKPATASTPAASEGLLSTRRVELGVAISALLVLMGPRLKGLRASLAPLLALGLLAAFSARVAARPSSLQMQEAADEALSRALAQASAGLGLDLTSLEAPSHMEPSTQSLGKLPSAVTVAGEPVASTGDMIYLGGGLYACAAPEKPKKKQASRKPPRRPASVMRSASAHIVGPQTESSELSSPQSRAHSEGQIGFANLYSEHRGPSRAGSVVGSSTTAVGPPPGPRVWRPSGVQKLPAAKLEPPAGFGGKASRLSAEDAGKMPGEHAEERAHCRRSSGKEGVMLFGSNGVLAHMRDPSLEQHQAAPPPSGPPKGISKRLEERKAAKQARVEEVLEERALRLATEAAISMQKRQNLAARAKHASAPDLSVEELEKQRQRVACKMEILDFFHGYRNAVHKFTEEQQKVLHANLHGSGLHEASLLRVPFLVSGGHGQKALMDAKVCMLGSSAIATETLKNLVLPGVGHFTVVDGSIVEPADLGQNFFLEEADLGKLRSEAVCRWLLEMNPDVQGTHLDLDPAKAVAQGKEFFRQFTMVIACQMMECLAIQLGKVCEEIGIPLVLATSVGFVGKLRIYASEHCVCETKPDSEFGDLRLNDPFPELRRFADSIDFATLNDSEHAHVPYVVILIRALDTWRSRGEARKLPKTSAEKDEFKAIVSKMRRSPQEANFEEAMANAYKAWMPYVIPDSVQEVLSLVSHAGKSDFWILARAVSQFVRDCGKLPLAGSLPDMTASTDWYIKLQDESHRNSESM</sequence>
<organism evidence="3 4">
    <name type="scientific">Effrenium voratum</name>
    <dbReference type="NCBI Taxonomy" id="2562239"/>
    <lineage>
        <taxon>Eukaryota</taxon>
        <taxon>Sar</taxon>
        <taxon>Alveolata</taxon>
        <taxon>Dinophyceae</taxon>
        <taxon>Suessiales</taxon>
        <taxon>Symbiodiniaceae</taxon>
        <taxon>Effrenium</taxon>
    </lineage>
</organism>
<gene>
    <name evidence="3" type="ORF">EVOR1521_LOCUS15726</name>
</gene>
<feature type="compositionally biased region" description="Polar residues" evidence="1">
    <location>
        <begin position="672"/>
        <end position="684"/>
    </location>
</feature>
<dbReference type="GO" id="GO:0019781">
    <property type="term" value="F:NEDD8 activating enzyme activity"/>
    <property type="evidence" value="ECO:0007669"/>
    <property type="project" value="TreeGrafter"/>
</dbReference>
<feature type="region of interest" description="Disordered" evidence="1">
    <location>
        <begin position="797"/>
        <end position="821"/>
    </location>
</feature>
<dbReference type="PANTHER" id="PTHR10953:SF29">
    <property type="entry name" value="NEDD8-ACTIVATING ENZYME E1 REGULATORY SUBUNIT"/>
    <property type="match status" value="1"/>
</dbReference>
<feature type="compositionally biased region" description="Basic and acidic residues" evidence="1">
    <location>
        <begin position="489"/>
        <end position="501"/>
    </location>
</feature>
<dbReference type="GO" id="GO:0005737">
    <property type="term" value="C:cytoplasm"/>
    <property type="evidence" value="ECO:0007669"/>
    <property type="project" value="TreeGrafter"/>
</dbReference>
<evidence type="ECO:0000313" key="4">
    <source>
        <dbReference type="Proteomes" id="UP001178507"/>
    </source>
</evidence>
<evidence type="ECO:0000256" key="1">
    <source>
        <dbReference type="SAM" id="MobiDB-lite"/>
    </source>
</evidence>
<dbReference type="GO" id="GO:0045116">
    <property type="term" value="P:protein neddylation"/>
    <property type="evidence" value="ECO:0007669"/>
    <property type="project" value="TreeGrafter"/>
</dbReference>
<dbReference type="InterPro" id="IPR000594">
    <property type="entry name" value="ThiF_NAD_FAD-bd"/>
</dbReference>
<dbReference type="AlphaFoldDB" id="A0AA36IPG7"/>